<comment type="similarity">
    <text evidence="2 7">Belongs to the FHIPEP (flagella/HR/invasion proteins export pore) family.</text>
</comment>
<comment type="caution">
    <text evidence="7">Lacks conserved residue(s) required for the propagation of feature annotation.</text>
</comment>
<comment type="function">
    <text evidence="7">Required for formation of the rod structure of the flagellar apparatus. Together with FliI and FliH, may constitute the export apparatus of flagellin.</text>
</comment>
<proteinExistence type="inferred from homology"/>
<evidence type="ECO:0000313" key="9">
    <source>
        <dbReference type="Proteomes" id="UP000326354"/>
    </source>
</evidence>
<feature type="transmembrane region" description="Helical" evidence="7">
    <location>
        <begin position="101"/>
        <end position="127"/>
    </location>
</feature>
<dbReference type="Gene3D" id="3.40.50.12790">
    <property type="entry name" value="FHIPEP family, domain 4"/>
    <property type="match status" value="1"/>
</dbReference>
<feature type="transmembrane region" description="Helical" evidence="7">
    <location>
        <begin position="12"/>
        <end position="29"/>
    </location>
</feature>
<dbReference type="Gene3D" id="3.40.30.60">
    <property type="entry name" value="FHIPEP family, domain 1"/>
    <property type="match status" value="1"/>
</dbReference>
<keyword evidence="5 7" id="KW-1133">Transmembrane helix</keyword>
<dbReference type="InterPro" id="IPR001712">
    <property type="entry name" value="T3SS_FHIPEP"/>
</dbReference>
<dbReference type="PROSITE" id="PS00994">
    <property type="entry name" value="FHIPEP"/>
    <property type="match status" value="1"/>
</dbReference>
<dbReference type="InterPro" id="IPR042196">
    <property type="entry name" value="FHIPEP_4"/>
</dbReference>
<feature type="transmembrane region" description="Helical" evidence="7">
    <location>
        <begin position="196"/>
        <end position="216"/>
    </location>
</feature>
<accession>A0A5S9IQU5</accession>
<feature type="transmembrane region" description="Helical" evidence="7">
    <location>
        <begin position="69"/>
        <end position="89"/>
    </location>
</feature>
<gene>
    <name evidence="7" type="primary">flhA</name>
    <name evidence="8" type="ORF">UABAM_03368</name>
</gene>
<evidence type="ECO:0000256" key="4">
    <source>
        <dbReference type="ARBA" id="ARBA00022692"/>
    </source>
</evidence>
<keyword evidence="8" id="KW-0282">Flagellum</keyword>
<dbReference type="NCBIfam" id="TIGR01398">
    <property type="entry name" value="FlhA"/>
    <property type="match status" value="1"/>
</dbReference>
<keyword evidence="7" id="KW-0813">Transport</keyword>
<dbReference type="PRINTS" id="PR00949">
    <property type="entry name" value="TYPE3IMAPROT"/>
</dbReference>
<evidence type="ECO:0000256" key="2">
    <source>
        <dbReference type="ARBA" id="ARBA00008835"/>
    </source>
</evidence>
<evidence type="ECO:0000313" key="8">
    <source>
        <dbReference type="EMBL" id="BBM85005.1"/>
    </source>
</evidence>
<feature type="transmembrane region" description="Helical" evidence="7">
    <location>
        <begin position="35"/>
        <end position="57"/>
    </location>
</feature>
<name>A0A5S9IQU5_UABAM</name>
<dbReference type="AlphaFoldDB" id="A0A5S9IQU5"/>
<keyword evidence="7" id="KW-1006">Bacterial flagellum protein export</keyword>
<keyword evidence="3 7" id="KW-1003">Cell membrane</keyword>
<dbReference type="InterPro" id="IPR042194">
    <property type="entry name" value="FHIPEP_1"/>
</dbReference>
<sequence>MTRISNLLRDESDILLVGVIVGILLILIVPFPPEILDFLICLSISTTVLLLLITLNIRQPLEFSSFPSILLIITLFRLSLNVASTRLILLHGDAGSVIQAFGFFVVGGDPIVGMILFTILIIIQFIVITKGASRISEVAARFTLDAMPGKQMSIDADLNAGAITEDAARERRKEITQEAEFYGAMDGSSKFVRGDAVAGIIIIIVNILGGIILGIMRGMSIGEAVKKYVILTVGDGLVSQIPALLIAVTTGILITKTSSNSHLANEIKTQLTRYPRTLAMTTAVILLFSVMPGLPFFPFFIMAMASGLVFYNMQRTEKKQREQQEPEQITEDVPQEPSEEQWLRLDRLRIELGYKLVEIADTYSHPTLMSRIVSLRQQLAQEYGIVIPPVHVIDNIQLPPNNYRILMEGEKLAENTLYPDLFLVIGEEESNLENDIHNILGNQDSDELVGIKVQEPAFGIPAKWVDSVQKDKAEMLGYTVINPASVLVTHLSETIKKSAYAILSRDDVQFLVDVAEKNYPILVKNTIPDQVSLVQLHQVLQSLLLEQIPILNLPRILESLSKHITKTKDMAQLVTFVRQDIAISITSRYQSSDGSLPVITLAPENEQTLREVITSSSKTPLAPDFLQKLVTSISSIKQQNTAVVSGLPILLVSADVRYGIRELINHSLPDVPVLSFQEVMSVPQIQCIGVVQI</sequence>
<organism evidence="8 9">
    <name type="scientific">Uabimicrobium amorphum</name>
    <dbReference type="NCBI Taxonomy" id="2596890"/>
    <lineage>
        <taxon>Bacteria</taxon>
        <taxon>Pseudomonadati</taxon>
        <taxon>Planctomycetota</taxon>
        <taxon>Candidatus Uabimicrobiia</taxon>
        <taxon>Candidatus Uabimicrobiales</taxon>
        <taxon>Candidatus Uabimicrobiaceae</taxon>
        <taxon>Candidatus Uabimicrobium</taxon>
    </lineage>
</organism>
<dbReference type="RefSeq" id="WP_368239204.1">
    <property type="nucleotide sequence ID" value="NZ_JAZFBD010000077.1"/>
</dbReference>
<evidence type="ECO:0000256" key="7">
    <source>
        <dbReference type="RuleBase" id="RU364093"/>
    </source>
</evidence>
<dbReference type="GO" id="GO:0044780">
    <property type="term" value="P:bacterial-type flagellum assembly"/>
    <property type="evidence" value="ECO:0007669"/>
    <property type="project" value="InterPro"/>
</dbReference>
<protein>
    <recommendedName>
        <fullName evidence="7">Flagellar biosynthesis protein FlhA</fullName>
    </recommendedName>
</protein>
<keyword evidence="9" id="KW-1185">Reference proteome</keyword>
<dbReference type="PANTHER" id="PTHR30161">
    <property type="entry name" value="FLAGELLAR EXPORT PROTEIN, MEMBRANE FLHA SUBUNIT-RELATED"/>
    <property type="match status" value="1"/>
</dbReference>
<keyword evidence="4 7" id="KW-0812">Transmembrane</keyword>
<comment type="subcellular location">
    <subcellularLocation>
        <location evidence="1 7">Cell membrane</location>
        <topology evidence="1 7">Multi-pass membrane protein</topology>
    </subcellularLocation>
</comment>
<keyword evidence="7" id="KW-1005">Bacterial flagellum biogenesis</keyword>
<dbReference type="Pfam" id="PF00771">
    <property type="entry name" value="FHIPEP"/>
    <property type="match status" value="1"/>
</dbReference>
<dbReference type="GO" id="GO:0005886">
    <property type="term" value="C:plasma membrane"/>
    <property type="evidence" value="ECO:0007669"/>
    <property type="project" value="UniProtKB-SubCell"/>
</dbReference>
<dbReference type="PIRSF" id="PIRSF005419">
    <property type="entry name" value="FlhA"/>
    <property type="match status" value="1"/>
</dbReference>
<evidence type="ECO:0000256" key="1">
    <source>
        <dbReference type="ARBA" id="ARBA00004651"/>
    </source>
</evidence>
<keyword evidence="6 7" id="KW-0472">Membrane</keyword>
<keyword evidence="7" id="KW-0653">Protein transport</keyword>
<dbReference type="InterPro" id="IPR025505">
    <property type="entry name" value="FHIPEP_CS"/>
</dbReference>
<evidence type="ECO:0000256" key="6">
    <source>
        <dbReference type="ARBA" id="ARBA00023136"/>
    </source>
</evidence>
<dbReference type="KEGG" id="uam:UABAM_03368"/>
<dbReference type="InterPro" id="IPR042193">
    <property type="entry name" value="FHIPEP_3"/>
</dbReference>
<evidence type="ECO:0000256" key="5">
    <source>
        <dbReference type="ARBA" id="ARBA00022989"/>
    </source>
</evidence>
<keyword evidence="8" id="KW-0966">Cell projection</keyword>
<dbReference type="GO" id="GO:0009306">
    <property type="term" value="P:protein secretion"/>
    <property type="evidence" value="ECO:0007669"/>
    <property type="project" value="InterPro"/>
</dbReference>
<dbReference type="InterPro" id="IPR006301">
    <property type="entry name" value="FlhA"/>
</dbReference>
<reference evidence="8 9" key="1">
    <citation type="submission" date="2019-08" db="EMBL/GenBank/DDBJ databases">
        <title>Complete genome sequence of Candidatus Uab amorphum.</title>
        <authorList>
            <person name="Shiratori T."/>
            <person name="Suzuki S."/>
            <person name="Kakizawa Y."/>
            <person name="Ishida K."/>
        </authorList>
    </citation>
    <scope>NUCLEOTIDE SEQUENCE [LARGE SCALE GENOMIC DNA]</scope>
    <source>
        <strain evidence="8 9">SRT547</strain>
    </source>
</reference>
<dbReference type="PANTHER" id="PTHR30161:SF1">
    <property type="entry name" value="FLAGELLAR BIOSYNTHESIS PROTEIN FLHA-RELATED"/>
    <property type="match status" value="1"/>
</dbReference>
<dbReference type="Gene3D" id="1.10.8.540">
    <property type="entry name" value="FHIPEP family, domain 3"/>
    <property type="match status" value="1"/>
</dbReference>
<keyword evidence="8" id="KW-0969">Cilium</keyword>
<feature type="transmembrane region" description="Helical" evidence="7">
    <location>
        <begin position="228"/>
        <end position="254"/>
    </location>
</feature>
<evidence type="ECO:0000256" key="3">
    <source>
        <dbReference type="ARBA" id="ARBA00022475"/>
    </source>
</evidence>
<dbReference type="Proteomes" id="UP000326354">
    <property type="component" value="Chromosome"/>
</dbReference>
<dbReference type="EMBL" id="AP019860">
    <property type="protein sequence ID" value="BBM85005.1"/>
    <property type="molecule type" value="Genomic_DNA"/>
</dbReference>